<reference evidence="15 16" key="2">
    <citation type="journal article" date="2015" name="Genome Announc.">
        <title>Complete Genome Sequences of Evolved Arsenate-Resistant Metallosphaera sedula Strains.</title>
        <authorList>
            <person name="Ai C."/>
            <person name="McCarthy S."/>
            <person name="Schackwitz W."/>
            <person name="Martin J."/>
            <person name="Lipzen A."/>
            <person name="Blum P."/>
        </authorList>
    </citation>
    <scope>NUCLEOTIDE SEQUENCE [LARGE SCALE GENOMIC DNA]</scope>
    <source>
        <strain evidence="10 16">ARS120-1</strain>
        <strain evidence="11 15">ARS120-2</strain>
        <strain evidence="8 18">ARS50-1</strain>
        <strain evidence="9 17">ARS50-2</strain>
    </source>
</reference>
<proteinExistence type="inferred from homology"/>
<evidence type="ECO:0000256" key="5">
    <source>
        <dbReference type="HAMAP-Rule" id="MF_01365"/>
    </source>
</evidence>
<evidence type="ECO:0000256" key="1">
    <source>
        <dbReference type="ARBA" id="ARBA00022730"/>
    </source>
</evidence>
<evidence type="ECO:0000313" key="18">
    <source>
        <dbReference type="Proteomes" id="UP000068832"/>
    </source>
</evidence>
<dbReference type="Proteomes" id="UP000029084">
    <property type="component" value="Chromosome"/>
</dbReference>
<dbReference type="RefSeq" id="WP_011921253.1">
    <property type="nucleotide sequence ID" value="NZ_AP019770.1"/>
</dbReference>
<dbReference type="HAMAP" id="MF_01365_A">
    <property type="entry name" value="Ribosomal_uL6_A"/>
    <property type="match status" value="1"/>
</dbReference>
<dbReference type="PANTHER" id="PTHR11655">
    <property type="entry name" value="60S/50S RIBOSOMAL PROTEIN L6/L9"/>
    <property type="match status" value="1"/>
</dbReference>
<gene>
    <name evidence="5" type="primary">rpl6</name>
    <name evidence="7" type="ORF">HA72_0107</name>
    <name evidence="8" type="ORF">MsedA_0111</name>
    <name evidence="9" type="ORF">MsedB_0111</name>
    <name evidence="10" type="ORF">MsedC_0110</name>
    <name evidence="11" type="ORF">MsedD_0111</name>
    <name evidence="12" type="ORF">MsedE_0111</name>
</gene>
<keyword evidence="2 5" id="KW-0694">RNA-binding</keyword>
<feature type="domain" description="Large ribosomal subunit protein uL6 alpha-beta" evidence="6">
    <location>
        <begin position="12"/>
        <end position="85"/>
    </location>
</feature>
<evidence type="ECO:0000313" key="16">
    <source>
        <dbReference type="Proteomes" id="UP000062398"/>
    </source>
</evidence>
<name>A0A088E1V8_9CREN</name>
<dbReference type="Proteomes" id="UP000062398">
    <property type="component" value="Chromosome"/>
</dbReference>
<protein>
    <recommendedName>
        <fullName evidence="5">Large ribosomal subunit protein uL6</fullName>
    </recommendedName>
</protein>
<dbReference type="GeneID" id="91754543"/>
<keyword evidence="4 5" id="KW-0687">Ribonucleoprotein</keyword>
<dbReference type="EMBL" id="CP008822">
    <property type="protein sequence ID" value="AIM26271.1"/>
    <property type="molecule type" value="Genomic_DNA"/>
</dbReference>
<evidence type="ECO:0000256" key="2">
    <source>
        <dbReference type="ARBA" id="ARBA00022884"/>
    </source>
</evidence>
<evidence type="ECO:0000313" key="15">
    <source>
        <dbReference type="Proteomes" id="UP000061362"/>
    </source>
</evidence>
<evidence type="ECO:0000259" key="6">
    <source>
        <dbReference type="Pfam" id="PF00347"/>
    </source>
</evidence>
<dbReference type="GO" id="GO:0019843">
    <property type="term" value="F:rRNA binding"/>
    <property type="evidence" value="ECO:0007669"/>
    <property type="project" value="UniProtKB-UniRule"/>
</dbReference>
<dbReference type="EMBL" id="CP012176">
    <property type="protein sequence ID" value="AKV82264.1"/>
    <property type="molecule type" value="Genomic_DNA"/>
</dbReference>
<comment type="similarity">
    <text evidence="5">Belongs to the universal ribosomal protein uL6 family.</text>
</comment>
<dbReference type="PIRSF" id="PIRSF002162">
    <property type="entry name" value="Ribosomal_L6"/>
    <property type="match status" value="1"/>
</dbReference>
<dbReference type="GO" id="GO:0022625">
    <property type="term" value="C:cytosolic large ribosomal subunit"/>
    <property type="evidence" value="ECO:0007669"/>
    <property type="project" value="UniProtKB-UniRule"/>
</dbReference>
<evidence type="ECO:0000313" key="11">
    <source>
        <dbReference type="EMBL" id="AKV80020.1"/>
    </source>
</evidence>
<dbReference type="InterPro" id="IPR019907">
    <property type="entry name" value="Ribosomal_uL6_arc"/>
</dbReference>
<accession>A0A088E1V8</accession>
<dbReference type="PANTHER" id="PTHR11655:SF16">
    <property type="entry name" value="60S RIBOSOMAL PROTEIN L9"/>
    <property type="match status" value="1"/>
</dbReference>
<dbReference type="InterPro" id="IPR000702">
    <property type="entry name" value="Ribosomal_uL6-like"/>
</dbReference>
<keyword evidence="1 5" id="KW-0699">rRNA-binding</keyword>
<dbReference type="AlphaFoldDB" id="A0A088E1V8"/>
<comment type="function">
    <text evidence="5">This protein binds to the 23S rRNA, and is important in its secondary structure. It is located near the subunit interface in the base of the L7/L12 stalk, and near the tRNA binding site of the peptidyltransferase center.</text>
</comment>
<feature type="domain" description="Large ribosomal subunit protein uL6 alpha-beta" evidence="6">
    <location>
        <begin position="97"/>
        <end position="171"/>
    </location>
</feature>
<dbReference type="EMBL" id="CP012173">
    <property type="protein sequence ID" value="AKV75529.1"/>
    <property type="molecule type" value="Genomic_DNA"/>
</dbReference>
<dbReference type="FunFam" id="3.90.930.12:FF:000008">
    <property type="entry name" value="50S ribosomal protein L6"/>
    <property type="match status" value="1"/>
</dbReference>
<dbReference type="Proteomes" id="UP000062475">
    <property type="component" value="Chromosome"/>
</dbReference>
<dbReference type="InterPro" id="IPR020040">
    <property type="entry name" value="Ribosomal_uL6_a/b-dom"/>
</dbReference>
<dbReference type="GO" id="GO:0003735">
    <property type="term" value="F:structural constituent of ribosome"/>
    <property type="evidence" value="ECO:0007669"/>
    <property type="project" value="UniProtKB-UniRule"/>
</dbReference>
<reference evidence="12 14" key="3">
    <citation type="submission" date="2015-07" db="EMBL/GenBank/DDBJ databases">
        <title>Physiological, transcriptional responses and genome re-sequencing of acid resistant extremely thermoacidophilic Metallosphaera sedula SARC-M1.</title>
        <authorList>
            <person name="Ai C."/>
            <person name="McCarthy S."/>
            <person name="Eckrich V."/>
            <person name="Rudrappa D."/>
            <person name="Qiu G."/>
            <person name="Blum P."/>
        </authorList>
    </citation>
    <scope>NUCLEOTIDE SEQUENCE [LARGE SCALE GENOMIC DNA]</scope>
    <source>
        <strain evidence="12 14">SARC-M1</strain>
    </source>
</reference>
<evidence type="ECO:0000313" key="13">
    <source>
        <dbReference type="Proteomes" id="UP000029084"/>
    </source>
</evidence>
<dbReference type="Pfam" id="PF00347">
    <property type="entry name" value="Ribosomal_L6"/>
    <property type="match status" value="2"/>
</dbReference>
<evidence type="ECO:0000313" key="9">
    <source>
        <dbReference type="EMBL" id="AKV75529.1"/>
    </source>
</evidence>
<dbReference type="OrthoDB" id="7144at2157"/>
<dbReference type="EMBL" id="CP012174">
    <property type="protein sequence ID" value="AKV77775.1"/>
    <property type="molecule type" value="Genomic_DNA"/>
</dbReference>
<evidence type="ECO:0000313" key="12">
    <source>
        <dbReference type="EMBL" id="AKV82264.1"/>
    </source>
</evidence>
<dbReference type="EMBL" id="CP012175">
    <property type="protein sequence ID" value="AKV80020.1"/>
    <property type="molecule type" value="Genomic_DNA"/>
</dbReference>
<evidence type="ECO:0000313" key="8">
    <source>
        <dbReference type="EMBL" id="AKV73285.1"/>
    </source>
</evidence>
<dbReference type="NCBIfam" id="NF004037">
    <property type="entry name" value="PRK05518.1"/>
    <property type="match status" value="1"/>
</dbReference>
<dbReference type="SUPFAM" id="SSF56053">
    <property type="entry name" value="Ribosomal protein L6"/>
    <property type="match status" value="2"/>
</dbReference>
<evidence type="ECO:0000313" key="10">
    <source>
        <dbReference type="EMBL" id="AKV77775.1"/>
    </source>
</evidence>
<dbReference type="Proteomes" id="UP000056255">
    <property type="component" value="Chromosome"/>
</dbReference>
<evidence type="ECO:0000256" key="3">
    <source>
        <dbReference type="ARBA" id="ARBA00022980"/>
    </source>
</evidence>
<reference evidence="7 13" key="1">
    <citation type="journal article" date="2014" name="J. Bacteriol.">
        <title>Role of an Archaeal PitA Transporter in the Copper and Arsenic Resistance of Metallosphaera sedula, an Extreme Thermoacidophile.</title>
        <authorList>
            <person name="McCarthy S."/>
            <person name="Ai C."/>
            <person name="Wheaton G."/>
            <person name="Tevatia R."/>
            <person name="Eckrich V."/>
            <person name="Kelly R."/>
            <person name="Blum P."/>
        </authorList>
    </citation>
    <scope>NUCLEOTIDE SEQUENCE [LARGE SCALE GENOMIC DNA]</scope>
    <source>
        <strain evidence="7 13">CuR1</strain>
    </source>
</reference>
<dbReference type="OMA" id="YAHFPMK"/>
<comment type="subunit">
    <text evidence="5">Part of the 50S ribosomal subunit.</text>
</comment>
<organism evidence="7 13">
    <name type="scientific">Metallosphaera sedula</name>
    <dbReference type="NCBI Taxonomy" id="43687"/>
    <lineage>
        <taxon>Archaea</taxon>
        <taxon>Thermoproteota</taxon>
        <taxon>Thermoprotei</taxon>
        <taxon>Sulfolobales</taxon>
        <taxon>Sulfolobaceae</taxon>
        <taxon>Metallosphaera</taxon>
    </lineage>
</organism>
<dbReference type="NCBIfam" id="TIGR03653">
    <property type="entry name" value="uL6_arch"/>
    <property type="match status" value="1"/>
</dbReference>
<dbReference type="InterPro" id="IPR036789">
    <property type="entry name" value="Ribosomal_uL6-like_a/b-dom_sf"/>
</dbReference>
<dbReference type="Proteomes" id="UP000068832">
    <property type="component" value="Chromosome"/>
</dbReference>
<evidence type="ECO:0000313" key="14">
    <source>
        <dbReference type="Proteomes" id="UP000056255"/>
    </source>
</evidence>
<keyword evidence="3 5" id="KW-0689">Ribosomal protein</keyword>
<evidence type="ECO:0000256" key="4">
    <source>
        <dbReference type="ARBA" id="ARBA00023274"/>
    </source>
</evidence>
<evidence type="ECO:0000313" key="7">
    <source>
        <dbReference type="EMBL" id="AIM26271.1"/>
    </source>
</evidence>
<dbReference type="EMBL" id="CP012172">
    <property type="protein sequence ID" value="AKV73285.1"/>
    <property type="molecule type" value="Genomic_DNA"/>
</dbReference>
<dbReference type="GO" id="GO:0002181">
    <property type="term" value="P:cytoplasmic translation"/>
    <property type="evidence" value="ECO:0007669"/>
    <property type="project" value="TreeGrafter"/>
</dbReference>
<dbReference type="Gene3D" id="3.90.930.12">
    <property type="entry name" value="Ribosomal protein L6, alpha-beta domain"/>
    <property type="match status" value="2"/>
</dbReference>
<evidence type="ECO:0000313" key="17">
    <source>
        <dbReference type="Proteomes" id="UP000062475"/>
    </source>
</evidence>
<sequence length="181" mass="20482">MQMVSFREEIQIPSGITVNIDGKTVKVKGKKGELSRDFSFAKFLTISLEDGKIILEGSFLGRREKATAYSIVKHIKNMFTGVQNGYRYYLKIIFTHFPITVKVVNDEVQITNLIGEKNVRVAKIMPGVKVTVKGEDIVVEGIDLEKVSQTAANIETVTKIRDFDRRIFSDGIYIYKKEVIS</sequence>
<dbReference type="Proteomes" id="UP000061362">
    <property type="component" value="Chromosome"/>
</dbReference>
<dbReference type="PATRIC" id="fig|43687.5.peg.109"/>